<sequence length="311" mass="35040">MKRKSVSIGTTNTLGKILKYYKAGHGEKEIIHKKLRLRLPVTRLTFPPLRALHGLNCLSYKLGDGQMPVILMYVKLEVTGRLSLLSRRLPKRSGMSSQPDSWCIKRKSYFQCFTFDFFSMVVMKPGLLLKQHHPKSPRVGAPRNSSPSATISVTYPLGARPFLLSTDLPGADDRSGDEALVDSPSEDELLDEQSEEELEEVPLEVELEVVEATLAPWICHLILWTKDTRVEEYWQLDHEGVPGFLHLFFPGTLATTRPSIKARRLGNYGCRPSTWGPTNPSGTSPLDEHNDDIIYKNKQCFGGARGFTCRR</sequence>
<proteinExistence type="predicted"/>
<feature type="region of interest" description="Disordered" evidence="1">
    <location>
        <begin position="172"/>
        <end position="197"/>
    </location>
</feature>
<evidence type="ECO:0000313" key="3">
    <source>
        <dbReference type="Proteomes" id="UP001153076"/>
    </source>
</evidence>
<gene>
    <name evidence="2" type="ORF">Cgig2_009018</name>
</gene>
<dbReference type="Proteomes" id="UP001153076">
    <property type="component" value="Unassembled WGS sequence"/>
</dbReference>
<dbReference type="EMBL" id="JAKOGI010000154">
    <property type="protein sequence ID" value="KAJ8441772.1"/>
    <property type="molecule type" value="Genomic_DNA"/>
</dbReference>
<keyword evidence="3" id="KW-1185">Reference proteome</keyword>
<comment type="caution">
    <text evidence="2">The sequence shown here is derived from an EMBL/GenBank/DDBJ whole genome shotgun (WGS) entry which is preliminary data.</text>
</comment>
<evidence type="ECO:0000313" key="2">
    <source>
        <dbReference type="EMBL" id="KAJ8441772.1"/>
    </source>
</evidence>
<protein>
    <submittedName>
        <fullName evidence="2">Uncharacterized protein</fullName>
    </submittedName>
</protein>
<organism evidence="2 3">
    <name type="scientific">Carnegiea gigantea</name>
    <dbReference type="NCBI Taxonomy" id="171969"/>
    <lineage>
        <taxon>Eukaryota</taxon>
        <taxon>Viridiplantae</taxon>
        <taxon>Streptophyta</taxon>
        <taxon>Embryophyta</taxon>
        <taxon>Tracheophyta</taxon>
        <taxon>Spermatophyta</taxon>
        <taxon>Magnoliopsida</taxon>
        <taxon>eudicotyledons</taxon>
        <taxon>Gunneridae</taxon>
        <taxon>Pentapetalae</taxon>
        <taxon>Caryophyllales</taxon>
        <taxon>Cactineae</taxon>
        <taxon>Cactaceae</taxon>
        <taxon>Cactoideae</taxon>
        <taxon>Echinocereeae</taxon>
        <taxon>Carnegiea</taxon>
    </lineage>
</organism>
<accession>A0A9Q1KEH2</accession>
<reference evidence="2" key="1">
    <citation type="submission" date="2022-04" db="EMBL/GenBank/DDBJ databases">
        <title>Carnegiea gigantea Genome sequencing and assembly v2.</title>
        <authorList>
            <person name="Copetti D."/>
            <person name="Sanderson M.J."/>
            <person name="Burquez A."/>
            <person name="Wojciechowski M.F."/>
        </authorList>
    </citation>
    <scope>NUCLEOTIDE SEQUENCE</scope>
    <source>
        <strain evidence="2">SGP5-SGP5p</strain>
        <tissue evidence="2">Aerial part</tissue>
    </source>
</reference>
<feature type="compositionally biased region" description="Acidic residues" evidence="1">
    <location>
        <begin position="184"/>
        <end position="197"/>
    </location>
</feature>
<name>A0A9Q1KEH2_9CARY</name>
<dbReference type="AlphaFoldDB" id="A0A9Q1KEH2"/>
<evidence type="ECO:0000256" key="1">
    <source>
        <dbReference type="SAM" id="MobiDB-lite"/>
    </source>
</evidence>